<organism evidence="4 5">
    <name type="scientific">Fructilactobacillus lindneri DSM 20690 = JCM 11027</name>
    <dbReference type="NCBI Taxonomy" id="1122148"/>
    <lineage>
        <taxon>Bacteria</taxon>
        <taxon>Bacillati</taxon>
        <taxon>Bacillota</taxon>
        <taxon>Bacilli</taxon>
        <taxon>Lactobacillales</taxon>
        <taxon>Lactobacillaceae</taxon>
        <taxon>Fructilactobacillus</taxon>
    </lineage>
</organism>
<feature type="domain" description="DUF4097" evidence="3">
    <location>
        <begin position="44"/>
        <end position="228"/>
    </location>
</feature>
<evidence type="ECO:0000256" key="2">
    <source>
        <dbReference type="SAM" id="SignalP"/>
    </source>
</evidence>
<sequence>MSKKALLLMLGICVATCTLTIGGLAAHANADTTSQTVKNTDQIHKLTIDVPSKVIVKTGSEFKVQSKFPDKQKTTVINKDDQIKISHPQKKNHLWGIKIDFKQPKSVVNVTVPKNMNLTNLKINSKAADVQLDSSIENLTIASHSGDVHLTKTNPQKLTVKSESGDINLNQIKVQNDSQLFSESGDINLNNSHFKNMTADSESGNIKAHDLFASVFNFNSESGDVNISNQKTINYDKVTINSDSGDVLLKNAKVNQSNIDTDGGDLDLPKTKIKNANNSTD</sequence>
<feature type="signal peptide" evidence="2">
    <location>
        <begin position="1"/>
        <end position="30"/>
    </location>
</feature>
<evidence type="ECO:0000313" key="4">
    <source>
        <dbReference type="EMBL" id="KRN80727.1"/>
    </source>
</evidence>
<dbReference type="PANTHER" id="PTHR34094">
    <property type="match status" value="1"/>
</dbReference>
<accession>A0A0R2K2R6</accession>
<dbReference type="STRING" id="53444.AYR59_00330"/>
<proteinExistence type="predicted"/>
<dbReference type="Pfam" id="PF13349">
    <property type="entry name" value="DUF4097"/>
    <property type="match status" value="1"/>
</dbReference>
<name>A0A0R2K2R6_9LACO</name>
<feature type="region of interest" description="Disordered" evidence="1">
    <location>
        <begin position="259"/>
        <end position="281"/>
    </location>
</feature>
<dbReference type="RefSeq" id="WP_054646726.1">
    <property type="nucleotide sequence ID" value="NZ_FUXS01000007.1"/>
</dbReference>
<feature type="chain" id="PRO_5030016796" description="DUF4097 domain-containing protein" evidence="2">
    <location>
        <begin position="31"/>
        <end position="281"/>
    </location>
</feature>
<dbReference type="PATRIC" id="fig|1122148.6.peg.814"/>
<protein>
    <recommendedName>
        <fullName evidence="3">DUF4097 domain-containing protein</fullName>
    </recommendedName>
</protein>
<dbReference type="PANTHER" id="PTHR34094:SF1">
    <property type="entry name" value="PROTEIN FAM185A"/>
    <property type="match status" value="1"/>
</dbReference>
<dbReference type="OrthoDB" id="1707123at2"/>
<evidence type="ECO:0000259" key="3">
    <source>
        <dbReference type="Pfam" id="PF13349"/>
    </source>
</evidence>
<comment type="caution">
    <text evidence="4">The sequence shown here is derived from an EMBL/GenBank/DDBJ whole genome shotgun (WGS) entry which is preliminary data.</text>
</comment>
<evidence type="ECO:0000313" key="5">
    <source>
        <dbReference type="Proteomes" id="UP000051565"/>
    </source>
</evidence>
<dbReference type="InterPro" id="IPR025164">
    <property type="entry name" value="Toastrack_DUF4097"/>
</dbReference>
<dbReference type="EMBL" id="JQBT01000003">
    <property type="protein sequence ID" value="KRN80727.1"/>
    <property type="molecule type" value="Genomic_DNA"/>
</dbReference>
<reference evidence="4 5" key="1">
    <citation type="journal article" date="2015" name="Genome Announc.">
        <title>Expanding the biotechnology potential of lactobacilli through comparative genomics of 213 strains and associated genera.</title>
        <authorList>
            <person name="Sun Z."/>
            <person name="Harris H.M."/>
            <person name="McCann A."/>
            <person name="Guo C."/>
            <person name="Argimon S."/>
            <person name="Zhang W."/>
            <person name="Yang X."/>
            <person name="Jeffery I.B."/>
            <person name="Cooney J.C."/>
            <person name="Kagawa T.F."/>
            <person name="Liu W."/>
            <person name="Song Y."/>
            <person name="Salvetti E."/>
            <person name="Wrobel A."/>
            <person name="Rasinkangas P."/>
            <person name="Parkhill J."/>
            <person name="Rea M.C."/>
            <person name="O'Sullivan O."/>
            <person name="Ritari J."/>
            <person name="Douillard F.P."/>
            <person name="Paul Ross R."/>
            <person name="Yang R."/>
            <person name="Briner A.E."/>
            <person name="Felis G.E."/>
            <person name="de Vos W.M."/>
            <person name="Barrangou R."/>
            <person name="Klaenhammer T.R."/>
            <person name="Caufield P.W."/>
            <person name="Cui Y."/>
            <person name="Zhang H."/>
            <person name="O'Toole P.W."/>
        </authorList>
    </citation>
    <scope>NUCLEOTIDE SEQUENCE [LARGE SCALE GENOMIC DNA]</scope>
    <source>
        <strain evidence="4 5">DSM 20690</strain>
    </source>
</reference>
<dbReference type="AlphaFoldDB" id="A0A0R2K2R6"/>
<dbReference type="Proteomes" id="UP000051565">
    <property type="component" value="Unassembled WGS sequence"/>
</dbReference>
<dbReference type="GeneID" id="61249325"/>
<keyword evidence="5" id="KW-1185">Reference proteome</keyword>
<keyword evidence="2" id="KW-0732">Signal</keyword>
<evidence type="ECO:0000256" key="1">
    <source>
        <dbReference type="SAM" id="MobiDB-lite"/>
    </source>
</evidence>
<gene>
    <name evidence="4" type="ORF">IV52_GL000791</name>
</gene>